<dbReference type="InterPro" id="IPR012340">
    <property type="entry name" value="NA-bd_OB-fold"/>
</dbReference>
<accession>A0AAJ8MSZ3</accession>
<evidence type="ECO:0000313" key="2">
    <source>
        <dbReference type="EMBL" id="WWD16415.1"/>
    </source>
</evidence>
<dbReference type="InterPro" id="IPR048661">
    <property type="entry name" value="CPL1-like"/>
</dbReference>
<dbReference type="Proteomes" id="UP000322225">
    <property type="component" value="Chromosome 2"/>
</dbReference>
<proteinExistence type="predicted"/>
<dbReference type="GeneID" id="43591385"/>
<name>A0AAJ8MSZ3_9TREE</name>
<dbReference type="PANTHER" id="PTHR35192">
    <property type="entry name" value="PROTEIN, PUTATIVE-RELATED"/>
    <property type="match status" value="1"/>
</dbReference>
<evidence type="ECO:0000259" key="1">
    <source>
        <dbReference type="Pfam" id="PF21671"/>
    </source>
</evidence>
<evidence type="ECO:0000313" key="3">
    <source>
        <dbReference type="Proteomes" id="UP000322225"/>
    </source>
</evidence>
<organism evidence="2 3">
    <name type="scientific">Kwoniella shandongensis</name>
    <dbReference type="NCBI Taxonomy" id="1734106"/>
    <lineage>
        <taxon>Eukaryota</taxon>
        <taxon>Fungi</taxon>
        <taxon>Dikarya</taxon>
        <taxon>Basidiomycota</taxon>
        <taxon>Agaricomycotina</taxon>
        <taxon>Tremellomycetes</taxon>
        <taxon>Tremellales</taxon>
        <taxon>Cryptococcaceae</taxon>
        <taxon>Kwoniella</taxon>
    </lineage>
</organism>
<dbReference type="Gene3D" id="2.40.50.140">
    <property type="entry name" value="Nucleic acid-binding proteins"/>
    <property type="match status" value="1"/>
</dbReference>
<dbReference type="Pfam" id="PF21671">
    <property type="entry name" value="CPL1-like"/>
    <property type="match status" value="1"/>
</dbReference>
<dbReference type="AlphaFoldDB" id="A0AAJ8MSZ3"/>
<protein>
    <recommendedName>
        <fullName evidence="1">Protein CPL1-like domain-containing protein</fullName>
    </recommendedName>
</protein>
<dbReference type="KEGG" id="ksn:43591385"/>
<dbReference type="InterPro" id="IPR038955">
    <property type="entry name" value="PriA/CPL1_fungi"/>
</dbReference>
<sequence>MSQPQRDATIVHVGTVKMYDPIKGSGLITPQKGVLLIPVRKDGIAQGGPSKLKPGMKVEYELGGEHKATNLLVTSTTFYLIRCLEDPRPGGPDVDNLPQIVSSPEACLQQCRYDYEAYLRPHTEDDLYDCRCGNYSPNNATEGNCGRGSTIGLSHEAGSFVRGDPSTPSDYVVKKRNLNRLSRKAVDLCPKGLMAYKLAKEQAGDAFECIDPNQELESCGGCLHGQVGTDSPAFGVGVDCTSLPGVSRGAVTCLDGQCTAFACEHHYSLASNGTCISIWRKGCSFGSVVVGIHGYPSGIFSTLDILGAGCWHWCDYTV</sequence>
<reference evidence="2" key="2">
    <citation type="submission" date="2024-01" db="EMBL/GenBank/DDBJ databases">
        <title>Comparative genomics of Cryptococcus and Kwoniella reveals pathogenesis evolution and contrasting modes of karyotype evolution via chromosome fusion or intercentromeric recombination.</title>
        <authorList>
            <person name="Coelho M.A."/>
            <person name="David-Palma M."/>
            <person name="Shea T."/>
            <person name="Bowers K."/>
            <person name="McGinley-Smith S."/>
            <person name="Mohammad A.W."/>
            <person name="Gnirke A."/>
            <person name="Yurkov A.M."/>
            <person name="Nowrousian M."/>
            <person name="Sun S."/>
            <person name="Cuomo C.A."/>
            <person name="Heitman J."/>
        </authorList>
    </citation>
    <scope>NUCLEOTIDE SEQUENCE</scope>
    <source>
        <strain evidence="2">CBS 12478</strain>
    </source>
</reference>
<dbReference type="PANTHER" id="PTHR35192:SF2">
    <property type="entry name" value="APPLE DOMAIN-CONTAINING PROTEIN"/>
    <property type="match status" value="1"/>
</dbReference>
<gene>
    <name evidence="2" type="ORF">CI109_100841</name>
</gene>
<keyword evidence="3" id="KW-1185">Reference proteome</keyword>
<dbReference type="EMBL" id="CP144052">
    <property type="protein sequence ID" value="WWD16415.1"/>
    <property type="molecule type" value="Genomic_DNA"/>
</dbReference>
<dbReference type="RefSeq" id="XP_031858449.2">
    <property type="nucleotide sequence ID" value="XM_032007217.2"/>
</dbReference>
<feature type="domain" description="Protein CPL1-like" evidence="1">
    <location>
        <begin position="207"/>
        <end position="275"/>
    </location>
</feature>
<reference evidence="2" key="1">
    <citation type="submission" date="2017-08" db="EMBL/GenBank/DDBJ databases">
        <authorList>
            <person name="Cuomo C."/>
            <person name="Billmyre B."/>
            <person name="Heitman J."/>
        </authorList>
    </citation>
    <scope>NUCLEOTIDE SEQUENCE</scope>
    <source>
        <strain evidence="2">CBS 12478</strain>
    </source>
</reference>